<comment type="caution">
    <text evidence="3">The sequence shown here is derived from an EMBL/GenBank/DDBJ whole genome shotgun (WGS) entry which is preliminary data.</text>
</comment>
<dbReference type="AlphaFoldDB" id="A0AAV1ZCV4"/>
<protein>
    <recommendedName>
        <fullName evidence="2">Retrovirus-related Pol polyprotein from transposon TNT 1-94-like beta-barrel domain-containing protein</fullName>
    </recommendedName>
</protein>
<feature type="region of interest" description="Disordered" evidence="1">
    <location>
        <begin position="21"/>
        <end position="46"/>
    </location>
</feature>
<accession>A0AAV1ZCV4</accession>
<evidence type="ECO:0000313" key="4">
    <source>
        <dbReference type="Proteomes" id="UP001497382"/>
    </source>
</evidence>
<proteinExistence type="predicted"/>
<dbReference type="EMBL" id="CAXIEN010000042">
    <property type="protein sequence ID" value="CAL1269537.1"/>
    <property type="molecule type" value="Genomic_DNA"/>
</dbReference>
<evidence type="ECO:0000259" key="2">
    <source>
        <dbReference type="Pfam" id="PF22936"/>
    </source>
</evidence>
<feature type="domain" description="Retrovirus-related Pol polyprotein from transposon TNT 1-94-like beta-barrel" evidence="2">
    <location>
        <begin position="61"/>
        <end position="112"/>
    </location>
</feature>
<dbReference type="Proteomes" id="UP001497382">
    <property type="component" value="Unassembled WGS sequence"/>
</dbReference>
<dbReference type="Pfam" id="PF22936">
    <property type="entry name" value="Pol_BBD"/>
    <property type="match status" value="1"/>
</dbReference>
<name>A0AAV1ZCV4_9ARAC</name>
<organism evidence="3 4">
    <name type="scientific">Larinioides sclopetarius</name>
    <dbReference type="NCBI Taxonomy" id="280406"/>
    <lineage>
        <taxon>Eukaryota</taxon>
        <taxon>Metazoa</taxon>
        <taxon>Ecdysozoa</taxon>
        <taxon>Arthropoda</taxon>
        <taxon>Chelicerata</taxon>
        <taxon>Arachnida</taxon>
        <taxon>Araneae</taxon>
        <taxon>Araneomorphae</taxon>
        <taxon>Entelegynae</taxon>
        <taxon>Araneoidea</taxon>
        <taxon>Araneidae</taxon>
        <taxon>Larinioides</taxon>
    </lineage>
</organism>
<dbReference type="InterPro" id="IPR054722">
    <property type="entry name" value="PolX-like_BBD"/>
</dbReference>
<sequence length="116" mass="13225">MRLCYICRKPNHVGKDCFYRNQKHTGPSKEKKNHNTNKGRYTSNPVFTASSNEESVCENIWILDSGASCHMVKTRVWFEKIIPEKKDIYLAGKDSKIICEGYGTVKAKTTSSNSMD</sequence>
<evidence type="ECO:0000313" key="3">
    <source>
        <dbReference type="EMBL" id="CAL1269537.1"/>
    </source>
</evidence>
<gene>
    <name evidence="3" type="ORF">LARSCL_LOCUS4800</name>
</gene>
<evidence type="ECO:0000256" key="1">
    <source>
        <dbReference type="SAM" id="MobiDB-lite"/>
    </source>
</evidence>
<keyword evidence="4" id="KW-1185">Reference proteome</keyword>
<reference evidence="3 4" key="1">
    <citation type="submission" date="2024-04" db="EMBL/GenBank/DDBJ databases">
        <authorList>
            <person name="Rising A."/>
            <person name="Reimegard J."/>
            <person name="Sonavane S."/>
            <person name="Akerstrom W."/>
            <person name="Nylinder S."/>
            <person name="Hedman E."/>
            <person name="Kallberg Y."/>
        </authorList>
    </citation>
    <scope>NUCLEOTIDE SEQUENCE [LARGE SCALE GENOMIC DNA]</scope>
</reference>